<proteinExistence type="predicted"/>
<gene>
    <name evidence="2" type="ORF">SAMN05216192_1281</name>
</gene>
<dbReference type="AlphaFoldDB" id="A0A1G8XZX9"/>
<dbReference type="EMBL" id="FNDX01000028">
    <property type="protein sequence ID" value="SDJ96061.1"/>
    <property type="molecule type" value="Genomic_DNA"/>
</dbReference>
<protein>
    <recommendedName>
        <fullName evidence="1">Atrophied bacterial Ig domain-containing protein</fullName>
    </recommendedName>
</protein>
<accession>A0A1G8XZX9</accession>
<evidence type="ECO:0000259" key="1">
    <source>
        <dbReference type="Pfam" id="PF20578"/>
    </source>
</evidence>
<sequence>VGDISRLTDAEAAIAELEAQAALDLAAATQVKDQIAALPAKAEITLADKTAVVKARTDFDALTSAQKTLVGAISRLTDAETAIAELEAQAALDLAAANQVKDQIAALPAKAEVTLADKTAVVKARMDFNHLTPAQKTLVGDISRLTDAEAAIAELEAQAALDLAAATQVKDQIAALPAKAEVTLADKTTVVKARMDFNHLTPAQKTLVGDISRLTDAEAAIAELELVATAKQNLNVTYNGTEDKVTLPSVQDGAAVTWILKDSVQSSIVNISTGSINRAGLPANTDVVLIATITSGTVSDTKEFTINIQAENIEPESITSKAITNFDFSFEYATQARKESKKITSTDFQSNPKHFTISDGTVTIPVDLTWNIPLNGFSSGQVVGSAVDSFIQDYYNAHGINLGNRTVAGMGFGDTFFITTFKTGSDASITLGGNDWSFFFDNNHYTGTDEDRSKNRTFNVSDGTNTATILLEWEYIDMDDLVSDLNYQLASVSVTTKKVNATQFQLVANSAEITITITGTDKSQFFEN</sequence>
<reference evidence="3" key="1">
    <citation type="submission" date="2016-10" db="EMBL/GenBank/DDBJ databases">
        <authorList>
            <person name="Varghese N."/>
            <person name="Submissions S."/>
        </authorList>
    </citation>
    <scope>NUCLEOTIDE SEQUENCE [LARGE SCALE GENOMIC DNA]</scope>
    <source>
        <strain evidence="3">CGMCC 1.11012</strain>
    </source>
</reference>
<evidence type="ECO:0000313" key="3">
    <source>
        <dbReference type="Proteomes" id="UP000199050"/>
    </source>
</evidence>
<dbReference type="InterPro" id="IPR046780">
    <property type="entry name" value="aBig_2"/>
</dbReference>
<keyword evidence="3" id="KW-1185">Reference proteome</keyword>
<feature type="non-terminal residue" evidence="2">
    <location>
        <position position="1"/>
    </location>
</feature>
<evidence type="ECO:0000313" key="2">
    <source>
        <dbReference type="EMBL" id="SDJ96061.1"/>
    </source>
</evidence>
<feature type="domain" description="Atrophied bacterial Ig" evidence="1">
    <location>
        <begin position="227"/>
        <end position="310"/>
    </location>
</feature>
<dbReference type="Proteomes" id="UP000199050">
    <property type="component" value="Unassembled WGS sequence"/>
</dbReference>
<dbReference type="Pfam" id="PF20578">
    <property type="entry name" value="aBig_2"/>
    <property type="match status" value="1"/>
</dbReference>
<name>A0A1G8XZX9_9BACL</name>
<dbReference type="STRING" id="1174501.SAMN05216192_1281"/>
<dbReference type="RefSeq" id="WP_208607204.1">
    <property type="nucleotide sequence ID" value="NZ_FNDX01000028.1"/>
</dbReference>
<organism evidence="2 3">
    <name type="scientific">Paenibacillus typhae</name>
    <dbReference type="NCBI Taxonomy" id="1174501"/>
    <lineage>
        <taxon>Bacteria</taxon>
        <taxon>Bacillati</taxon>
        <taxon>Bacillota</taxon>
        <taxon>Bacilli</taxon>
        <taxon>Bacillales</taxon>
        <taxon>Paenibacillaceae</taxon>
        <taxon>Paenibacillus</taxon>
    </lineage>
</organism>